<protein>
    <recommendedName>
        <fullName evidence="1">site-specific DNA-methyltransferase (adenine-specific)</fullName>
        <ecNumber evidence="1">2.1.1.72</ecNumber>
    </recommendedName>
</protein>
<keyword evidence="2" id="KW-0489">Methyltransferase</keyword>
<evidence type="ECO:0000313" key="9">
    <source>
        <dbReference type="Proteomes" id="UP000292855"/>
    </source>
</evidence>
<gene>
    <name evidence="8" type="ORF">EWE74_01080</name>
</gene>
<dbReference type="GO" id="GO:0032259">
    <property type="term" value="P:methylation"/>
    <property type="evidence" value="ECO:0007669"/>
    <property type="project" value="UniProtKB-KW"/>
</dbReference>
<dbReference type="RefSeq" id="WP_130139696.1">
    <property type="nucleotide sequence ID" value="NZ_SGIT01000001.1"/>
</dbReference>
<name>A0A4Q6XY48_9SPHI</name>
<keyword evidence="9" id="KW-1185">Reference proteome</keyword>
<evidence type="ECO:0000256" key="5">
    <source>
        <dbReference type="ARBA" id="ARBA00047942"/>
    </source>
</evidence>
<dbReference type="GO" id="GO:0006304">
    <property type="term" value="P:DNA modification"/>
    <property type="evidence" value="ECO:0007669"/>
    <property type="project" value="InterPro"/>
</dbReference>
<evidence type="ECO:0000256" key="4">
    <source>
        <dbReference type="ARBA" id="ARBA00022691"/>
    </source>
</evidence>
<evidence type="ECO:0000256" key="2">
    <source>
        <dbReference type="ARBA" id="ARBA00022603"/>
    </source>
</evidence>
<sequence>MAKNTSYQEALLEDLKAELENILSDISESDKASELQLQFLEHVSSFLGGFNISQYHSLLDIERYEYNLNVAEEFAVKIKKSPLPSSILLGILATENLNNIEKKSKGVYYTDYRLASLMGQKMANRYSELVQNKQESISIIDPSCGSGILLCSFLEEIKDCYAIDTIISNNIYAIDISKHAIRAALLSISSYTANLDVISSLKEHLLLADSLNEKQSLVNLVSPKGFDMIIGNPPWEKLKLTRHEFELSNGNTIHYGTLFDKLSQDQLNEFNQKKLALKKYAKETKYIKETKGEKDLYVAFLNLGLDLLKENGEMIQLIPASLIRNQQTATLRKAMINNSISMSIKLFDNKARYFQIDGRFKFVMLQLRKGTGSKQISFSVNNSKTKDPIEIKTKELEKIRPDFSLPEVNTKDEWNLFYKISNTFPSFGMKNSIWEHSYNREIDMTLDKNMFITGIQNIREGLIPILEGRMIHQFITGAKAYISGSGRKARWEQSIFNNISNFRSQYYIKEDSLSYSQLEKTKKWRVGFCDITGQTNERTMLAAYVPPGCICGNKVPTIEFIHEEQFPRLSILWLAIANSFIFDWLIRKVITTNANFFIVDSIPIPIVNTSNILASKIIELTENIIFRQNASYTWETGEIRAKIDALIANLYGLNKNELDIILNDFPIVDKLQPKVENELNSNITKDIIALEFLKTKENYETEIKILNDKITLYKKAGAIPFVPSQFKTQNYDRVRN</sequence>
<dbReference type="InterPro" id="IPR050953">
    <property type="entry name" value="N4_N6_ade-DNA_methylase"/>
</dbReference>
<dbReference type="InterPro" id="IPR011639">
    <property type="entry name" value="MethylTrfase_TaqI-like_dom"/>
</dbReference>
<evidence type="ECO:0000256" key="6">
    <source>
        <dbReference type="SAM" id="Coils"/>
    </source>
</evidence>
<dbReference type="PROSITE" id="PS00092">
    <property type="entry name" value="N6_MTASE"/>
    <property type="match status" value="1"/>
</dbReference>
<dbReference type="SUPFAM" id="SSF53335">
    <property type="entry name" value="S-adenosyl-L-methionine-dependent methyltransferases"/>
    <property type="match status" value="1"/>
</dbReference>
<evidence type="ECO:0000313" key="8">
    <source>
        <dbReference type="EMBL" id="RZF61466.1"/>
    </source>
</evidence>
<dbReference type="EC" id="2.1.1.72" evidence="1"/>
<dbReference type="Pfam" id="PF07669">
    <property type="entry name" value="Eco57I"/>
    <property type="match status" value="1"/>
</dbReference>
<reference evidence="8 9" key="1">
    <citation type="submission" date="2019-02" db="EMBL/GenBank/DDBJ databases">
        <authorList>
            <person name="Li Y."/>
        </authorList>
    </citation>
    <scope>NUCLEOTIDE SEQUENCE [LARGE SCALE GENOMIC DNA]</scope>
    <source>
        <strain evidence="8 9">30C10-4-7</strain>
    </source>
</reference>
<evidence type="ECO:0000259" key="7">
    <source>
        <dbReference type="Pfam" id="PF07669"/>
    </source>
</evidence>
<dbReference type="OrthoDB" id="9814572at2"/>
<feature type="coiled-coil region" evidence="6">
    <location>
        <begin position="689"/>
        <end position="716"/>
    </location>
</feature>
<evidence type="ECO:0000256" key="3">
    <source>
        <dbReference type="ARBA" id="ARBA00022679"/>
    </source>
</evidence>
<organism evidence="8 9">
    <name type="scientific">Sphingobacterium corticibacterium</name>
    <dbReference type="NCBI Taxonomy" id="2484746"/>
    <lineage>
        <taxon>Bacteria</taxon>
        <taxon>Pseudomonadati</taxon>
        <taxon>Bacteroidota</taxon>
        <taxon>Sphingobacteriia</taxon>
        <taxon>Sphingobacteriales</taxon>
        <taxon>Sphingobacteriaceae</taxon>
        <taxon>Sphingobacterium</taxon>
    </lineage>
</organism>
<evidence type="ECO:0000256" key="1">
    <source>
        <dbReference type="ARBA" id="ARBA00011900"/>
    </source>
</evidence>
<dbReference type="GO" id="GO:0009007">
    <property type="term" value="F:site-specific DNA-methyltransferase (adenine-specific) activity"/>
    <property type="evidence" value="ECO:0007669"/>
    <property type="project" value="UniProtKB-EC"/>
</dbReference>
<dbReference type="PANTHER" id="PTHR33841:SF1">
    <property type="entry name" value="DNA METHYLTRANSFERASE A"/>
    <property type="match status" value="1"/>
</dbReference>
<dbReference type="EMBL" id="SGIT01000001">
    <property type="protein sequence ID" value="RZF61466.1"/>
    <property type="molecule type" value="Genomic_DNA"/>
</dbReference>
<keyword evidence="3" id="KW-0808">Transferase</keyword>
<dbReference type="Gene3D" id="3.40.50.150">
    <property type="entry name" value="Vaccinia Virus protein VP39"/>
    <property type="match status" value="1"/>
</dbReference>
<keyword evidence="4" id="KW-0949">S-adenosyl-L-methionine</keyword>
<comment type="caution">
    <text evidence="8">The sequence shown here is derived from an EMBL/GenBank/DDBJ whole genome shotgun (WGS) entry which is preliminary data.</text>
</comment>
<dbReference type="InterPro" id="IPR002052">
    <property type="entry name" value="DNA_methylase_N6_adenine_CS"/>
</dbReference>
<comment type="catalytic activity">
    <reaction evidence="5">
        <text>a 2'-deoxyadenosine in DNA + S-adenosyl-L-methionine = an N(6)-methyl-2'-deoxyadenosine in DNA + S-adenosyl-L-homocysteine + H(+)</text>
        <dbReference type="Rhea" id="RHEA:15197"/>
        <dbReference type="Rhea" id="RHEA-COMP:12418"/>
        <dbReference type="Rhea" id="RHEA-COMP:12419"/>
        <dbReference type="ChEBI" id="CHEBI:15378"/>
        <dbReference type="ChEBI" id="CHEBI:57856"/>
        <dbReference type="ChEBI" id="CHEBI:59789"/>
        <dbReference type="ChEBI" id="CHEBI:90615"/>
        <dbReference type="ChEBI" id="CHEBI:90616"/>
        <dbReference type="EC" id="2.1.1.72"/>
    </reaction>
</comment>
<dbReference type="CDD" id="cd02440">
    <property type="entry name" value="AdoMet_MTases"/>
    <property type="match status" value="1"/>
</dbReference>
<accession>A0A4Q6XY48</accession>
<dbReference type="InterPro" id="IPR029063">
    <property type="entry name" value="SAM-dependent_MTases_sf"/>
</dbReference>
<dbReference type="GO" id="GO:0003676">
    <property type="term" value="F:nucleic acid binding"/>
    <property type="evidence" value="ECO:0007669"/>
    <property type="project" value="InterPro"/>
</dbReference>
<feature type="domain" description="Type II methyltransferase M.TaqI-like" evidence="7">
    <location>
        <begin position="169"/>
        <end position="349"/>
    </location>
</feature>
<dbReference type="PANTHER" id="PTHR33841">
    <property type="entry name" value="DNA METHYLTRANSFERASE YEEA-RELATED"/>
    <property type="match status" value="1"/>
</dbReference>
<proteinExistence type="predicted"/>
<dbReference type="AlphaFoldDB" id="A0A4Q6XY48"/>
<dbReference type="PRINTS" id="PR00507">
    <property type="entry name" value="N12N6MTFRASE"/>
</dbReference>
<dbReference type="Proteomes" id="UP000292855">
    <property type="component" value="Unassembled WGS sequence"/>
</dbReference>
<keyword evidence="6" id="KW-0175">Coiled coil</keyword>